<protein>
    <submittedName>
        <fullName evidence="1">Uncharacterized protein</fullName>
    </submittedName>
</protein>
<evidence type="ECO:0000313" key="2">
    <source>
        <dbReference type="Proteomes" id="UP000322873"/>
    </source>
</evidence>
<proteinExistence type="predicted"/>
<reference evidence="1 2" key="1">
    <citation type="submission" date="2019-06" db="EMBL/GenBank/DDBJ databases">
        <title>Genome Sequence of the Brown Rot Fungal Pathogen Monilinia fructicola.</title>
        <authorList>
            <person name="De Miccolis Angelini R.M."/>
            <person name="Landi L."/>
            <person name="Abate D."/>
            <person name="Pollastro S."/>
            <person name="Romanazzi G."/>
            <person name="Faretra F."/>
        </authorList>
    </citation>
    <scope>NUCLEOTIDE SEQUENCE [LARGE SCALE GENOMIC DNA]</scope>
    <source>
        <strain evidence="1 2">Mfrc123</strain>
    </source>
</reference>
<accession>A0A5M9JIX1</accession>
<sequence>MHLSISSYLDFFFTNYRPNGANRYRLSKLWIHSYQNAVQKNLHLIINIPRKYDLIQRAIFYSSIHPSTHPPIHHASHITSFGSHRFPGPFLFLHHSRICHENHCRKASCRQILSSFLSLQRHASQNVMPL</sequence>
<keyword evidence="2" id="KW-1185">Reference proteome</keyword>
<evidence type="ECO:0000313" key="1">
    <source>
        <dbReference type="EMBL" id="KAA8569231.1"/>
    </source>
</evidence>
<name>A0A5M9JIX1_MONFR</name>
<organism evidence="1 2">
    <name type="scientific">Monilinia fructicola</name>
    <name type="common">Brown rot fungus</name>
    <name type="synonym">Ciboria fructicola</name>
    <dbReference type="NCBI Taxonomy" id="38448"/>
    <lineage>
        <taxon>Eukaryota</taxon>
        <taxon>Fungi</taxon>
        <taxon>Dikarya</taxon>
        <taxon>Ascomycota</taxon>
        <taxon>Pezizomycotina</taxon>
        <taxon>Leotiomycetes</taxon>
        <taxon>Helotiales</taxon>
        <taxon>Sclerotiniaceae</taxon>
        <taxon>Monilinia</taxon>
    </lineage>
</organism>
<dbReference type="EMBL" id="VICG01000008">
    <property type="protein sequence ID" value="KAA8569231.1"/>
    <property type="molecule type" value="Genomic_DNA"/>
</dbReference>
<dbReference type="Proteomes" id="UP000322873">
    <property type="component" value="Unassembled WGS sequence"/>
</dbReference>
<gene>
    <name evidence="1" type="ORF">EYC84_000898</name>
</gene>
<dbReference type="AlphaFoldDB" id="A0A5M9JIX1"/>
<comment type="caution">
    <text evidence="1">The sequence shown here is derived from an EMBL/GenBank/DDBJ whole genome shotgun (WGS) entry which is preliminary data.</text>
</comment>